<keyword evidence="3" id="KW-0274">FAD</keyword>
<dbReference type="GO" id="GO:0016491">
    <property type="term" value="F:oxidoreductase activity"/>
    <property type="evidence" value="ECO:0007669"/>
    <property type="project" value="InterPro"/>
</dbReference>
<dbReference type="Gene3D" id="3.50.50.60">
    <property type="entry name" value="FAD/NAD(P)-binding domain"/>
    <property type="match status" value="2"/>
</dbReference>
<dbReference type="InterPro" id="IPR050260">
    <property type="entry name" value="FAD-bd_OxRdtase"/>
</dbReference>
<evidence type="ECO:0000256" key="3">
    <source>
        <dbReference type="ARBA" id="ARBA00022827"/>
    </source>
</evidence>
<dbReference type="PANTHER" id="PTHR43429:SF3">
    <property type="entry name" value="NITRITE REDUCTASE [NAD(P)H]"/>
    <property type="match status" value="1"/>
</dbReference>
<comment type="cofactor">
    <cofactor evidence="1">
        <name>FAD</name>
        <dbReference type="ChEBI" id="CHEBI:57692"/>
    </cofactor>
</comment>
<dbReference type="InterPro" id="IPR036188">
    <property type="entry name" value="FAD/NAD-bd_sf"/>
</dbReference>
<gene>
    <name evidence="5" type="ORF">LEA_20429</name>
</gene>
<comment type="caution">
    <text evidence="5">The sequence shown here is derived from an EMBL/GenBank/DDBJ whole genome shotgun (WGS) entry which is preliminary data.</text>
</comment>
<dbReference type="AlphaFoldDB" id="K1R7E7"/>
<dbReference type="PANTHER" id="PTHR43429">
    <property type="entry name" value="PYRIDINE NUCLEOTIDE-DISULFIDE OXIDOREDUCTASE DOMAIN-CONTAINING"/>
    <property type="match status" value="1"/>
</dbReference>
<reference evidence="5" key="1">
    <citation type="journal article" date="2013" name="Environ. Microbiol.">
        <title>Microbiota from the distal guts of lean and obese adolescents exhibit partial functional redundancy besides clear differences in community structure.</title>
        <authorList>
            <person name="Ferrer M."/>
            <person name="Ruiz A."/>
            <person name="Lanza F."/>
            <person name="Haange S.B."/>
            <person name="Oberbach A."/>
            <person name="Till H."/>
            <person name="Bargiela R."/>
            <person name="Campoy C."/>
            <person name="Segura M.T."/>
            <person name="Richter M."/>
            <person name="von Bergen M."/>
            <person name="Seifert J."/>
            <person name="Suarez A."/>
        </authorList>
    </citation>
    <scope>NUCLEOTIDE SEQUENCE</scope>
</reference>
<name>K1R7E7_9ZZZZ</name>
<evidence type="ECO:0000256" key="1">
    <source>
        <dbReference type="ARBA" id="ARBA00001974"/>
    </source>
</evidence>
<evidence type="ECO:0000313" key="5">
    <source>
        <dbReference type="EMBL" id="EKC44902.1"/>
    </source>
</evidence>
<evidence type="ECO:0000256" key="2">
    <source>
        <dbReference type="ARBA" id="ARBA00022630"/>
    </source>
</evidence>
<feature type="domain" description="FAD/NAD(P)-binding" evidence="4">
    <location>
        <begin position="6"/>
        <end position="102"/>
    </location>
</feature>
<protein>
    <submittedName>
        <fullName evidence="5">Thioredoxin-disulfide reductase</fullName>
    </submittedName>
</protein>
<proteinExistence type="predicted"/>
<evidence type="ECO:0000259" key="4">
    <source>
        <dbReference type="Pfam" id="PF07992"/>
    </source>
</evidence>
<dbReference type="SUPFAM" id="SSF51905">
    <property type="entry name" value="FAD/NAD(P)-binding domain"/>
    <property type="match status" value="1"/>
</dbReference>
<dbReference type="InterPro" id="IPR023753">
    <property type="entry name" value="FAD/NAD-binding_dom"/>
</dbReference>
<keyword evidence="2" id="KW-0285">Flavoprotein</keyword>
<organism evidence="5">
    <name type="scientific">human gut metagenome</name>
    <dbReference type="NCBI Taxonomy" id="408170"/>
    <lineage>
        <taxon>unclassified sequences</taxon>
        <taxon>metagenomes</taxon>
        <taxon>organismal metagenomes</taxon>
    </lineage>
</organism>
<dbReference type="EMBL" id="AJWY01014041">
    <property type="protein sequence ID" value="EKC44902.1"/>
    <property type="molecule type" value="Genomic_DNA"/>
</dbReference>
<accession>K1R7E7</accession>
<sequence>GKEPIENRSIDVQINEKKIREFRGTNKIEEIEFEDDSSQKINGVFIAQGTAGCIEFAKKLGAKTENNNIVVNDEMQTSIENIYACGDCTGGILQISKAVYEGTKAGLVIINKLRRKEN</sequence>
<feature type="non-terminal residue" evidence="5">
    <location>
        <position position="1"/>
    </location>
</feature>
<dbReference type="Pfam" id="PF07992">
    <property type="entry name" value="Pyr_redox_2"/>
    <property type="match status" value="1"/>
</dbReference>